<evidence type="ECO:0000256" key="3">
    <source>
        <dbReference type="ARBA" id="ARBA00022448"/>
    </source>
</evidence>
<dbReference type="InterPro" id="IPR002491">
    <property type="entry name" value="ABC_transptr_periplasmic_BD"/>
</dbReference>
<keyword evidence="4 5" id="KW-0732">Signal</keyword>
<dbReference type="PROSITE" id="PS51257">
    <property type="entry name" value="PROKAR_LIPOPROTEIN"/>
    <property type="match status" value="1"/>
</dbReference>
<gene>
    <name evidence="7" type="ORF">BN85405780</name>
</gene>
<evidence type="ECO:0000313" key="8">
    <source>
        <dbReference type="Proteomes" id="UP000032740"/>
    </source>
</evidence>
<dbReference type="Proteomes" id="UP000032740">
    <property type="component" value="Chromosome"/>
</dbReference>
<dbReference type="PANTHER" id="PTHR30532">
    <property type="entry name" value="IRON III DICITRATE-BINDING PERIPLASMIC PROTEIN"/>
    <property type="match status" value="1"/>
</dbReference>
<dbReference type="InterPro" id="IPR051313">
    <property type="entry name" value="Bact_iron-sidero_bind"/>
</dbReference>
<evidence type="ECO:0000256" key="4">
    <source>
        <dbReference type="ARBA" id="ARBA00022729"/>
    </source>
</evidence>
<evidence type="ECO:0000256" key="2">
    <source>
        <dbReference type="ARBA" id="ARBA00008814"/>
    </source>
</evidence>
<dbReference type="Gene3D" id="3.40.50.1980">
    <property type="entry name" value="Nitrogenase molybdenum iron protein domain"/>
    <property type="match status" value="2"/>
</dbReference>
<reference evidence="7 8" key="1">
    <citation type="journal article" date="2013" name="J. Mol. Microbiol. Biotechnol.">
        <title>Analysis of the Complete Genomes of Acholeplasma brassicae , A. palmae and A. laidlawii and Their Comparison to the Obligate Parasites from ' Candidatus Phytoplasma'.</title>
        <authorList>
            <person name="Kube M."/>
            <person name="Siewert C."/>
            <person name="Migdoll A.M."/>
            <person name="Duduk B."/>
            <person name="Holz S."/>
            <person name="Rabus R."/>
            <person name="Seemuller E."/>
            <person name="Mitrovic J."/>
            <person name="Muller I."/>
            <person name="Buttner C."/>
            <person name="Reinhardt R."/>
        </authorList>
    </citation>
    <scope>NUCLEOTIDE SEQUENCE [LARGE SCALE GENOMIC DNA]</scope>
    <source>
        <strain evidence="7 8">J233</strain>
    </source>
</reference>
<feature type="chain" id="PRO_5004650691" evidence="5">
    <location>
        <begin position="20"/>
        <end position="340"/>
    </location>
</feature>
<sequence>MKKVLTLIVALVAAITLVACNNSSKRTGETVEITQTISVDTGEKNSKGETVYKKEAVTQKMFINPKRVVTFALGVADMLDTVGIEKAGITTFALPKSNLPVDLSKFNDEKYINAGTLFDASLDQLNLMDPELIVLDGRSLNLYSSLKKQYPQADILNASNTSYTIEAHKENVLNLGKLFPSVKSDLEKEMTIIETKFNEINEVAKQHQALFLLSNGKALSVFGKGTSSRYNVIHKEFGFQDARATSGQEDAGSHGVAINLEALTNINPEVIFILDRAAATNNESGLANLKNEEQFKKLDAVKAGKVYDLNPGAWYLVTGGFQSTKTMIADIQVYIDSLAN</sequence>
<keyword evidence="8" id="KW-1185">Reference proteome</keyword>
<dbReference type="RefSeq" id="WP_026657867.1">
    <property type="nucleotide sequence ID" value="NC_022538.1"/>
</dbReference>
<dbReference type="KEGG" id="apal:BN85405780"/>
<keyword evidence="3" id="KW-0813">Transport</keyword>
<evidence type="ECO:0000256" key="1">
    <source>
        <dbReference type="ARBA" id="ARBA00004196"/>
    </source>
</evidence>
<dbReference type="PANTHER" id="PTHR30532:SF28">
    <property type="entry name" value="PETROBACTIN-BINDING PROTEIN YCLQ"/>
    <property type="match status" value="1"/>
</dbReference>
<dbReference type="GO" id="GO:1901678">
    <property type="term" value="P:iron coordination entity transport"/>
    <property type="evidence" value="ECO:0007669"/>
    <property type="project" value="UniProtKB-ARBA"/>
</dbReference>
<feature type="domain" description="Fe/B12 periplasmic-binding" evidence="6">
    <location>
        <begin position="67"/>
        <end position="339"/>
    </location>
</feature>
<dbReference type="EMBL" id="FO681347">
    <property type="protein sequence ID" value="CCV64155.1"/>
    <property type="molecule type" value="Genomic_DNA"/>
</dbReference>
<dbReference type="HOGENOM" id="CLU_038034_3_1_14"/>
<accession>U4KPI2</accession>
<dbReference type="STRING" id="1318466.BN85405780"/>
<protein>
    <submittedName>
        <fullName evidence="7">Iron chelate uptake ABC transporter, solute-binding protein</fullName>
    </submittedName>
</protein>
<evidence type="ECO:0000256" key="5">
    <source>
        <dbReference type="SAM" id="SignalP"/>
    </source>
</evidence>
<name>U4KPI2_ALTPJ</name>
<evidence type="ECO:0000259" key="6">
    <source>
        <dbReference type="PROSITE" id="PS50983"/>
    </source>
</evidence>
<dbReference type="OrthoDB" id="63946at2"/>
<dbReference type="Pfam" id="PF01497">
    <property type="entry name" value="Peripla_BP_2"/>
    <property type="match status" value="1"/>
</dbReference>
<dbReference type="PROSITE" id="PS50983">
    <property type="entry name" value="FE_B12_PBP"/>
    <property type="match status" value="1"/>
</dbReference>
<proteinExistence type="inferred from homology"/>
<dbReference type="SUPFAM" id="SSF53807">
    <property type="entry name" value="Helical backbone' metal receptor"/>
    <property type="match status" value="1"/>
</dbReference>
<feature type="signal peptide" evidence="5">
    <location>
        <begin position="1"/>
        <end position="19"/>
    </location>
</feature>
<dbReference type="GO" id="GO:0030288">
    <property type="term" value="C:outer membrane-bounded periplasmic space"/>
    <property type="evidence" value="ECO:0007669"/>
    <property type="project" value="TreeGrafter"/>
</dbReference>
<comment type="similarity">
    <text evidence="2">Belongs to the bacterial solute-binding protein 8 family.</text>
</comment>
<organism evidence="7 8">
    <name type="scientific">Alteracholeplasma palmae (strain ATCC 49389 / J233)</name>
    <name type="common">Acholeplasma palmae</name>
    <dbReference type="NCBI Taxonomy" id="1318466"/>
    <lineage>
        <taxon>Bacteria</taxon>
        <taxon>Bacillati</taxon>
        <taxon>Mycoplasmatota</taxon>
        <taxon>Mollicutes</taxon>
        <taxon>Acholeplasmatales</taxon>
        <taxon>Acholeplasmataceae</taxon>
        <taxon>Acholeplasma</taxon>
    </lineage>
</organism>
<comment type="subcellular location">
    <subcellularLocation>
        <location evidence="1">Cell envelope</location>
    </subcellularLocation>
</comment>
<evidence type="ECO:0000313" key="7">
    <source>
        <dbReference type="EMBL" id="CCV64155.1"/>
    </source>
</evidence>
<dbReference type="AlphaFoldDB" id="U4KPI2"/>